<accession>M0A7K5</accession>
<keyword evidence="3" id="KW-1185">Reference proteome</keyword>
<feature type="transmembrane region" description="Helical" evidence="1">
    <location>
        <begin position="33"/>
        <end position="50"/>
    </location>
</feature>
<dbReference type="Proteomes" id="UP000011648">
    <property type="component" value="Unassembled WGS sequence"/>
</dbReference>
<feature type="transmembrane region" description="Helical" evidence="1">
    <location>
        <begin position="97"/>
        <end position="124"/>
    </location>
</feature>
<feature type="transmembrane region" description="Helical" evidence="1">
    <location>
        <begin position="206"/>
        <end position="223"/>
    </location>
</feature>
<comment type="caution">
    <text evidence="2">The sequence shown here is derived from an EMBL/GenBank/DDBJ whole genome shotgun (WGS) entry which is preliminary data.</text>
</comment>
<feature type="transmembrane region" description="Helical" evidence="1">
    <location>
        <begin position="229"/>
        <end position="249"/>
    </location>
</feature>
<reference evidence="2 3" key="1">
    <citation type="journal article" date="2014" name="PLoS Genet.">
        <title>Phylogenetically driven sequencing of extremely halophilic archaea reveals strategies for static and dynamic osmo-response.</title>
        <authorList>
            <person name="Becker E.A."/>
            <person name="Seitzer P.M."/>
            <person name="Tritt A."/>
            <person name="Larsen D."/>
            <person name="Krusor M."/>
            <person name="Yao A.I."/>
            <person name="Wu D."/>
            <person name="Madern D."/>
            <person name="Eisen J.A."/>
            <person name="Darling A.E."/>
            <person name="Facciotti M.T."/>
        </authorList>
    </citation>
    <scope>NUCLEOTIDE SEQUENCE [LARGE SCALE GENOMIC DNA]</scope>
    <source>
        <strain evidence="2 3">DSM 12281</strain>
    </source>
</reference>
<gene>
    <name evidence="2" type="ORF">C484_05947</name>
</gene>
<dbReference type="AlphaFoldDB" id="M0A7K5"/>
<dbReference type="STRING" id="1230458.C484_05947"/>
<organism evidence="2 3">
    <name type="scientific">Natrialba taiwanensis DSM 12281</name>
    <dbReference type="NCBI Taxonomy" id="1230458"/>
    <lineage>
        <taxon>Archaea</taxon>
        <taxon>Methanobacteriati</taxon>
        <taxon>Methanobacteriota</taxon>
        <taxon>Stenosarchaea group</taxon>
        <taxon>Halobacteria</taxon>
        <taxon>Halobacteriales</taxon>
        <taxon>Natrialbaceae</taxon>
        <taxon>Natrialba</taxon>
    </lineage>
</organism>
<keyword evidence="1" id="KW-0472">Membrane</keyword>
<feature type="transmembrane region" description="Helical" evidence="1">
    <location>
        <begin position="136"/>
        <end position="156"/>
    </location>
</feature>
<keyword evidence="1" id="KW-0812">Transmembrane</keyword>
<proteinExistence type="predicted"/>
<evidence type="ECO:0000313" key="3">
    <source>
        <dbReference type="Proteomes" id="UP000011648"/>
    </source>
</evidence>
<keyword evidence="1" id="KW-1133">Transmembrane helix</keyword>
<feature type="transmembrane region" description="Helical" evidence="1">
    <location>
        <begin position="162"/>
        <end position="185"/>
    </location>
</feature>
<dbReference type="EMBL" id="AOIL01000017">
    <property type="protein sequence ID" value="ELY94494.1"/>
    <property type="molecule type" value="Genomic_DNA"/>
</dbReference>
<dbReference type="PATRIC" id="fig|1230458.4.peg.1198"/>
<dbReference type="OrthoDB" id="163483at2157"/>
<dbReference type="RefSeq" id="WP_006825020.1">
    <property type="nucleotide sequence ID" value="NZ_AOIL01000017.1"/>
</dbReference>
<evidence type="ECO:0000313" key="2">
    <source>
        <dbReference type="EMBL" id="ELY94494.1"/>
    </source>
</evidence>
<evidence type="ECO:0000256" key="1">
    <source>
        <dbReference type="SAM" id="Phobius"/>
    </source>
</evidence>
<protein>
    <submittedName>
        <fullName evidence="2">Uncharacterized protein</fullName>
    </submittedName>
</protein>
<name>M0A7K5_9EURY</name>
<sequence length="264" mass="27871">MSRTESSGYDRRTWSVAPVLSTAAGRLRRNPTLFVPFALAGFVLSVIDVLRSRDPIPTLVSGGLDKATVYLEFVGYPTATSQTVLPFEALVGLKPQYFAWGLGLYVLSMLAIAVAGVLTLTALLDGEAHLGPLPSYLGLVVGFDLAARLLGSIAFLQGMGLWGVIPLALVLFVLVWLFPAPGLVAAGASPLTAIRQSGVWIRGDRWPALGLIIILGIGAWLLGSVPVAGTFLTGVLVAPVHAVALVSLFEYRRNSELIVGPSKP</sequence>